<evidence type="ECO:0000256" key="4">
    <source>
        <dbReference type="ARBA" id="ARBA00022838"/>
    </source>
</evidence>
<comment type="subcellular location">
    <subcellularLocation>
        <location evidence="2">Chromosome</location>
        <location evidence="2">Centromere</location>
        <location evidence="2">Kinetochore</location>
    </subcellularLocation>
    <subcellularLocation>
        <location evidence="1">Nucleus</location>
    </subcellularLocation>
</comment>
<dbReference type="SUPFAM" id="SSF47113">
    <property type="entry name" value="Histone-fold"/>
    <property type="match status" value="1"/>
</dbReference>
<keyword evidence="3" id="KW-0158">Chromosome</keyword>
<evidence type="ECO:0000256" key="5">
    <source>
        <dbReference type="ARBA" id="ARBA00023242"/>
    </source>
</evidence>
<evidence type="ECO:0000313" key="8">
    <source>
        <dbReference type="Proteomes" id="UP000694941"/>
    </source>
</evidence>
<comment type="similarity">
    <text evidence="7">Belongs to the CENP-W/WIP1 family.</text>
</comment>
<dbReference type="InterPro" id="IPR052484">
    <property type="entry name" value="CENP-W/WIP1"/>
</dbReference>
<organism evidence="8 9">
    <name type="scientific">Limulus polyphemus</name>
    <name type="common">Atlantic horseshoe crab</name>
    <dbReference type="NCBI Taxonomy" id="6850"/>
    <lineage>
        <taxon>Eukaryota</taxon>
        <taxon>Metazoa</taxon>
        <taxon>Ecdysozoa</taxon>
        <taxon>Arthropoda</taxon>
        <taxon>Chelicerata</taxon>
        <taxon>Merostomata</taxon>
        <taxon>Xiphosura</taxon>
        <taxon>Limulidae</taxon>
        <taxon>Limulus</taxon>
    </lineage>
</organism>
<accession>A0ABM1TNF8</accession>
<keyword evidence="8" id="KW-1185">Reference proteome</keyword>
<proteinExistence type="inferred from homology"/>
<protein>
    <submittedName>
        <fullName evidence="9">Centromere protein W-like</fullName>
    </submittedName>
</protein>
<evidence type="ECO:0000256" key="6">
    <source>
        <dbReference type="ARBA" id="ARBA00023328"/>
    </source>
</evidence>
<dbReference type="Gene3D" id="1.10.20.10">
    <property type="entry name" value="Histone, subunit A"/>
    <property type="match status" value="1"/>
</dbReference>
<keyword evidence="6" id="KW-0137">Centromere</keyword>
<evidence type="ECO:0000256" key="2">
    <source>
        <dbReference type="ARBA" id="ARBA00004629"/>
    </source>
</evidence>
<name>A0ABM1TNF8_LIMPO</name>
<gene>
    <name evidence="9" type="primary">LOC111089353</name>
</gene>
<keyword evidence="5" id="KW-0539">Nucleus</keyword>
<keyword evidence="4" id="KW-0995">Kinetochore</keyword>
<sequence length="82" mass="9737">MPTKKYVSRRYPSTRLRSILRSYEKTIRLSKQSEILVFLSYILFLQKLGKEARNQALSQRQKIVTVDHVEEVLQLVLKQMRG</sequence>
<evidence type="ECO:0000313" key="9">
    <source>
        <dbReference type="RefSeq" id="XP_022257414.1"/>
    </source>
</evidence>
<dbReference type="InterPro" id="IPR009072">
    <property type="entry name" value="Histone-fold"/>
</dbReference>
<reference evidence="9" key="1">
    <citation type="submission" date="2025-08" db="UniProtKB">
        <authorList>
            <consortium name="RefSeq"/>
        </authorList>
    </citation>
    <scope>IDENTIFICATION</scope>
    <source>
        <tissue evidence="9">Muscle</tissue>
    </source>
</reference>
<dbReference type="CDD" id="cd13732">
    <property type="entry name" value="HFD_CENP-W"/>
    <property type="match status" value="1"/>
</dbReference>
<dbReference type="PANTHER" id="PTHR34832:SF1">
    <property type="entry name" value="CENTROMERE PROTEIN W"/>
    <property type="match status" value="1"/>
</dbReference>
<dbReference type="Proteomes" id="UP000694941">
    <property type="component" value="Unplaced"/>
</dbReference>
<dbReference type="Pfam" id="PF15510">
    <property type="entry name" value="CENP-W"/>
    <property type="match status" value="1"/>
</dbReference>
<dbReference type="GeneID" id="111089353"/>
<dbReference type="PANTHER" id="PTHR34832">
    <property type="entry name" value="CENTROMERE PROTEIN W"/>
    <property type="match status" value="1"/>
</dbReference>
<evidence type="ECO:0000256" key="1">
    <source>
        <dbReference type="ARBA" id="ARBA00004123"/>
    </source>
</evidence>
<dbReference type="RefSeq" id="XP_022257414.1">
    <property type="nucleotide sequence ID" value="XM_022401706.1"/>
</dbReference>
<evidence type="ECO:0000256" key="7">
    <source>
        <dbReference type="ARBA" id="ARBA00038432"/>
    </source>
</evidence>
<evidence type="ECO:0000256" key="3">
    <source>
        <dbReference type="ARBA" id="ARBA00022454"/>
    </source>
</evidence>
<dbReference type="InterPro" id="IPR028847">
    <property type="entry name" value="CENP-W"/>
</dbReference>